<dbReference type="InterPro" id="IPR003737">
    <property type="entry name" value="GlcNAc_PI_deacetylase-related"/>
</dbReference>
<keyword evidence="3" id="KW-1133">Transmembrane helix</keyword>
<evidence type="ECO:0000256" key="1">
    <source>
        <dbReference type="ARBA" id="ARBA00022833"/>
    </source>
</evidence>
<dbReference type="EMBL" id="VOKX01000027">
    <property type="protein sequence ID" value="KAB7844954.1"/>
    <property type="molecule type" value="Genomic_DNA"/>
</dbReference>
<evidence type="ECO:0000313" key="4">
    <source>
        <dbReference type="EMBL" id="KAB7844954.1"/>
    </source>
</evidence>
<evidence type="ECO:0000256" key="2">
    <source>
        <dbReference type="SAM" id="MobiDB-lite"/>
    </source>
</evidence>
<proteinExistence type="predicted"/>
<feature type="transmembrane region" description="Helical" evidence="3">
    <location>
        <begin position="12"/>
        <end position="34"/>
    </location>
</feature>
<dbReference type="Proteomes" id="UP000327000">
    <property type="component" value="Unassembled WGS sequence"/>
</dbReference>
<accession>A0A5N5W7V8</accession>
<dbReference type="RefSeq" id="WP_152263782.1">
    <property type="nucleotide sequence ID" value="NZ_VOKX01000027.1"/>
</dbReference>
<keyword evidence="1" id="KW-0862">Zinc</keyword>
<keyword evidence="5" id="KW-1185">Reference proteome</keyword>
<dbReference type="PANTHER" id="PTHR12993:SF26">
    <property type="entry name" value="1D-MYO-INOSITOL 2-ACETAMIDO-2-DEOXY-ALPHA-D-GLUCOPYRANOSIDE DEACETYLASE"/>
    <property type="match status" value="1"/>
</dbReference>
<protein>
    <submittedName>
        <fullName evidence="4">PIG-L family deacetylase</fullName>
    </submittedName>
</protein>
<dbReference type="PROSITE" id="PS51318">
    <property type="entry name" value="TAT"/>
    <property type="match status" value="1"/>
</dbReference>
<dbReference type="Pfam" id="PF02585">
    <property type="entry name" value="PIG-L"/>
    <property type="match status" value="1"/>
</dbReference>
<name>A0A5N5W7V8_STRMB</name>
<sequence length="725" mass="78698">MPGRISRLSRRRVLQVGGAGLVVGTGTVGAWQWLAPGSAQGSGHEDEFPVQPAKVVTTESFVHIIAHPDDSLYFMNPELEQSIRSGAPTVTVCLTGGESDGRNALSQTPGYPKLPMKRPEFVRARINGLREATAQMATGDWLSPWRVETTTLIPGFQAELHTLKAAPQVQLIFLELVEARFIRVPRKESLRGLWLGVTPKLTTLVPAHSPVKRTYLYERKHVIDSLVAVLDRYRPTVVRTLDPNPTHRAIQQQFPGVAHELEGISHYDHQDHTTSAHFAQAALAEYWGRRHSRPTAVENYVGYEVSLLPSNLDAATTRHKVKLLDIYGWADGKDCGDPAGCGDRKVGARSKDVRWSNNLRYRAPGTQRWVQPLPDGRLAAFALLDGAVHCWTETKPGTGAWSGPAKIGGSMLEGQVEVLRHADGTLQLFSVRTVLPTRGTPHHREIVTARQNGKPRPGALPSFGNWESLGSPEADPERSMEVGYPVTVAGKDGKVFLFVRDWAGGLMYRTGEHGTDWTDWEHLESDGDQPPVVLDGLDAALDDRGRVHVVAADSKTVYHWMSENEGEVPQPTGATRLPTASGPLSLAAFSGGGMRMVTRQPSTARVMVAERPANGPWRMTADLPPIGGYGRVALAQDGRNVVLAARDSRGRVRLSKGSGRPGPWQGGGVTYRATPGVAQDARGLTTVVVLGMDGKLSSARTQTSGKYPFTAWTGQDGRSQGGTSA</sequence>
<comment type="caution">
    <text evidence="4">The sequence shown here is derived from an EMBL/GenBank/DDBJ whole genome shotgun (WGS) entry which is preliminary data.</text>
</comment>
<dbReference type="InterPro" id="IPR006311">
    <property type="entry name" value="TAT_signal"/>
</dbReference>
<dbReference type="Gene3D" id="3.40.50.10320">
    <property type="entry name" value="LmbE-like"/>
    <property type="match status" value="1"/>
</dbReference>
<keyword evidence="3" id="KW-0472">Membrane</keyword>
<dbReference type="SUPFAM" id="SSF102588">
    <property type="entry name" value="LmbE-like"/>
    <property type="match status" value="1"/>
</dbReference>
<dbReference type="SUPFAM" id="SSF89372">
    <property type="entry name" value="Fucose-specific lectin"/>
    <property type="match status" value="1"/>
</dbReference>
<feature type="region of interest" description="Disordered" evidence="2">
    <location>
        <begin position="451"/>
        <end position="477"/>
    </location>
</feature>
<dbReference type="GO" id="GO:0016811">
    <property type="term" value="F:hydrolase activity, acting on carbon-nitrogen (but not peptide) bonds, in linear amides"/>
    <property type="evidence" value="ECO:0007669"/>
    <property type="project" value="TreeGrafter"/>
</dbReference>
<dbReference type="OrthoDB" id="6064917at2"/>
<dbReference type="AlphaFoldDB" id="A0A5N5W7V8"/>
<keyword evidence="3" id="KW-0812">Transmembrane</keyword>
<dbReference type="InterPro" id="IPR024078">
    <property type="entry name" value="LmbE-like_dom_sf"/>
</dbReference>
<reference evidence="4 5" key="1">
    <citation type="journal article" date="2019" name="Microb. Cell Fact.">
        <title>Exploring novel herbicidin analogues by transcriptional regulator overexpression and MS/MS molecular networking.</title>
        <authorList>
            <person name="Shi Y."/>
            <person name="Gu R."/>
            <person name="Li Y."/>
            <person name="Wang X."/>
            <person name="Ren W."/>
            <person name="Li X."/>
            <person name="Wang L."/>
            <person name="Xie Y."/>
            <person name="Hong B."/>
        </authorList>
    </citation>
    <scope>NUCLEOTIDE SEQUENCE [LARGE SCALE GENOMIC DNA]</scope>
    <source>
        <strain evidence="4 5">US-43</strain>
    </source>
</reference>
<gene>
    <name evidence="4" type="ORF">FRZ00_14610</name>
</gene>
<organism evidence="4 5">
    <name type="scientific">Streptomyces mobaraensis</name>
    <name type="common">Streptoverticillium mobaraense</name>
    <dbReference type="NCBI Taxonomy" id="35621"/>
    <lineage>
        <taxon>Bacteria</taxon>
        <taxon>Bacillati</taxon>
        <taxon>Actinomycetota</taxon>
        <taxon>Actinomycetes</taxon>
        <taxon>Kitasatosporales</taxon>
        <taxon>Streptomycetaceae</taxon>
        <taxon>Streptomyces</taxon>
    </lineage>
</organism>
<dbReference type="GO" id="GO:0016137">
    <property type="term" value="P:glycoside metabolic process"/>
    <property type="evidence" value="ECO:0007669"/>
    <property type="project" value="UniProtKB-ARBA"/>
</dbReference>
<dbReference type="PANTHER" id="PTHR12993">
    <property type="entry name" value="N-ACETYLGLUCOSAMINYL-PHOSPHATIDYLINOSITOL DE-N-ACETYLASE-RELATED"/>
    <property type="match status" value="1"/>
</dbReference>
<evidence type="ECO:0000256" key="3">
    <source>
        <dbReference type="SAM" id="Phobius"/>
    </source>
</evidence>
<evidence type="ECO:0000313" key="5">
    <source>
        <dbReference type="Proteomes" id="UP000327000"/>
    </source>
</evidence>